<dbReference type="RefSeq" id="WP_173197032.1">
    <property type="nucleotide sequence ID" value="NZ_JABFCX010000002.1"/>
</dbReference>
<comment type="caution">
    <text evidence="1">The sequence shown here is derived from an EMBL/GenBank/DDBJ whole genome shotgun (WGS) entry which is preliminary data.</text>
</comment>
<reference evidence="1 2" key="1">
    <citation type="submission" date="2020-05" db="EMBL/GenBank/DDBJ databases">
        <title>Parvularcula mediterraneae sp. nov., isolated from polypropylene straw from shallow seawater of the seashore of Laganas in Zakynthos island, Greece.</title>
        <authorList>
            <person name="Szabo I."/>
            <person name="Al-Omari J."/>
            <person name="Rado J."/>
            <person name="Szerdahelyi G.S."/>
        </authorList>
    </citation>
    <scope>NUCLEOTIDE SEQUENCE [LARGE SCALE GENOMIC DNA]</scope>
    <source>
        <strain evidence="1 2">ZS-1/3</strain>
    </source>
</reference>
<organism evidence="1 2">
    <name type="scientific">Parvularcula mediterranea</name>
    <dbReference type="NCBI Taxonomy" id="2732508"/>
    <lineage>
        <taxon>Bacteria</taxon>
        <taxon>Pseudomonadati</taxon>
        <taxon>Pseudomonadota</taxon>
        <taxon>Alphaproteobacteria</taxon>
        <taxon>Parvularculales</taxon>
        <taxon>Parvularculaceae</taxon>
        <taxon>Parvularcula</taxon>
    </lineage>
</organism>
<accession>A0A7Y3RK23</accession>
<dbReference type="InterPro" id="IPR021251">
    <property type="entry name" value="DUF2793"/>
</dbReference>
<dbReference type="AlphaFoldDB" id="A0A7Y3RK23"/>
<dbReference type="Pfam" id="PF10983">
    <property type="entry name" value="DUF2793"/>
    <property type="match status" value="1"/>
</dbReference>
<keyword evidence="2" id="KW-1185">Reference proteome</keyword>
<name>A0A7Y3RK23_9PROT</name>
<dbReference type="EMBL" id="JABFCX010000002">
    <property type="protein sequence ID" value="NNU15514.1"/>
    <property type="molecule type" value="Genomic_DNA"/>
</dbReference>
<dbReference type="Proteomes" id="UP000536835">
    <property type="component" value="Unassembled WGS sequence"/>
</dbReference>
<protein>
    <submittedName>
        <fullName evidence="1">DUF2793 domain-containing protein</fullName>
    </submittedName>
</protein>
<evidence type="ECO:0000313" key="2">
    <source>
        <dbReference type="Proteomes" id="UP000536835"/>
    </source>
</evidence>
<sequence length="217" mass="22779">MSLTSTRLGLSYLAEAQAQKHVTINETVRMLDTLVHLSVKSASIATEPAGVDGEAYILPAGASGAAWDGRPEGTVMAFQENAWAEITPLIGMVVYTEDEASLRVYTGAAWASLNEPSVLGVNASPDATNRLTVKSDAALFSHDDVTPGSGDMRLVVNKAGGTETASILFQSAFLGKAEFGLTGTDDFVIKVADDQGQFRDALVIDRQTGSVSLPNTA</sequence>
<gene>
    <name evidence="1" type="ORF">HK107_04175</name>
</gene>
<proteinExistence type="predicted"/>
<evidence type="ECO:0000313" key="1">
    <source>
        <dbReference type="EMBL" id="NNU15514.1"/>
    </source>
</evidence>